<proteinExistence type="predicted"/>
<sequence length="57" mass="6420">WSNEIFCAQGDVQTLAATLLNRKYKYSAFLVNPIGFNDAVKQEAERLNVLLCTTDII</sequence>
<organism evidence="1 2">
    <name type="scientific">Racocetra persica</name>
    <dbReference type="NCBI Taxonomy" id="160502"/>
    <lineage>
        <taxon>Eukaryota</taxon>
        <taxon>Fungi</taxon>
        <taxon>Fungi incertae sedis</taxon>
        <taxon>Mucoromycota</taxon>
        <taxon>Glomeromycotina</taxon>
        <taxon>Glomeromycetes</taxon>
        <taxon>Diversisporales</taxon>
        <taxon>Gigasporaceae</taxon>
        <taxon>Racocetra</taxon>
    </lineage>
</organism>
<protein>
    <submittedName>
        <fullName evidence="1">23604_t:CDS:1</fullName>
    </submittedName>
</protein>
<evidence type="ECO:0000313" key="2">
    <source>
        <dbReference type="Proteomes" id="UP000789920"/>
    </source>
</evidence>
<reference evidence="1" key="1">
    <citation type="submission" date="2021-06" db="EMBL/GenBank/DDBJ databases">
        <authorList>
            <person name="Kallberg Y."/>
            <person name="Tangrot J."/>
            <person name="Rosling A."/>
        </authorList>
    </citation>
    <scope>NUCLEOTIDE SEQUENCE</scope>
    <source>
        <strain evidence="1">MA461A</strain>
    </source>
</reference>
<feature type="non-terminal residue" evidence="1">
    <location>
        <position position="57"/>
    </location>
</feature>
<comment type="caution">
    <text evidence="1">The sequence shown here is derived from an EMBL/GenBank/DDBJ whole genome shotgun (WGS) entry which is preliminary data.</text>
</comment>
<accession>A0ACA9SKP8</accession>
<keyword evidence="2" id="KW-1185">Reference proteome</keyword>
<dbReference type="Proteomes" id="UP000789920">
    <property type="component" value="Unassembled WGS sequence"/>
</dbReference>
<feature type="non-terminal residue" evidence="1">
    <location>
        <position position="1"/>
    </location>
</feature>
<gene>
    <name evidence="1" type="ORF">RPERSI_LOCUS31892</name>
</gene>
<evidence type="ECO:0000313" key="1">
    <source>
        <dbReference type="EMBL" id="CAG8841474.1"/>
    </source>
</evidence>
<dbReference type="EMBL" id="CAJVQC010130460">
    <property type="protein sequence ID" value="CAG8841474.1"/>
    <property type="molecule type" value="Genomic_DNA"/>
</dbReference>
<name>A0ACA9SKP8_9GLOM</name>